<organism evidence="2 3">
    <name type="scientific">Maliponia aquimaris</name>
    <dbReference type="NCBI Taxonomy" id="1673631"/>
    <lineage>
        <taxon>Bacteria</taxon>
        <taxon>Pseudomonadati</taxon>
        <taxon>Pseudomonadota</taxon>
        <taxon>Alphaproteobacteria</taxon>
        <taxon>Rhodobacterales</taxon>
        <taxon>Paracoccaceae</taxon>
        <taxon>Maliponia</taxon>
    </lineage>
</organism>
<keyword evidence="3" id="KW-1185">Reference proteome</keyword>
<dbReference type="Proteomes" id="UP000207598">
    <property type="component" value="Unassembled WGS sequence"/>
</dbReference>
<name>A0A238KGD6_9RHOB</name>
<evidence type="ECO:0000313" key="2">
    <source>
        <dbReference type="EMBL" id="SMX41929.1"/>
    </source>
</evidence>
<sequence>MIRTFKAALGAAALAAGLALSGPVLAQDTEEISLAKVIEDIAASRQDTLSRIDALSADIDLATIELAEADKAFDAMIETLRAHAAVGDPDGSYVARLQALEEAAKSDAQAAKIAGFLDFEEAFLEDAQIFAEQRGTLIGEFEALERRIRAVEAERERIVFLIKLRRYDQIQKLFDEATGIIQQGADRVGAVEAALRQRDPNLVEN</sequence>
<keyword evidence="1" id="KW-0732">Signal</keyword>
<feature type="chain" id="PRO_5013280351" description="Chromosome partition protein Smc" evidence="1">
    <location>
        <begin position="27"/>
        <end position="205"/>
    </location>
</feature>
<reference evidence="2 3" key="1">
    <citation type="submission" date="2017-05" db="EMBL/GenBank/DDBJ databases">
        <authorList>
            <person name="Song R."/>
            <person name="Chenine A.L."/>
            <person name="Ruprecht R.M."/>
        </authorList>
    </citation>
    <scope>NUCLEOTIDE SEQUENCE [LARGE SCALE GENOMIC DNA]</scope>
    <source>
        <strain evidence="2 3">CECT 8898</strain>
    </source>
</reference>
<accession>A0A238KGD6</accession>
<dbReference type="EMBL" id="FXYF01000006">
    <property type="protein sequence ID" value="SMX41929.1"/>
    <property type="molecule type" value="Genomic_DNA"/>
</dbReference>
<dbReference type="AlphaFoldDB" id="A0A238KGD6"/>
<evidence type="ECO:0008006" key="4">
    <source>
        <dbReference type="Google" id="ProtNLM"/>
    </source>
</evidence>
<dbReference type="OrthoDB" id="7835940at2"/>
<proteinExistence type="predicted"/>
<evidence type="ECO:0000313" key="3">
    <source>
        <dbReference type="Proteomes" id="UP000207598"/>
    </source>
</evidence>
<gene>
    <name evidence="2" type="ORF">MAA8898_02488</name>
</gene>
<protein>
    <recommendedName>
        <fullName evidence="4">Chromosome partition protein Smc</fullName>
    </recommendedName>
</protein>
<feature type="signal peptide" evidence="1">
    <location>
        <begin position="1"/>
        <end position="26"/>
    </location>
</feature>
<evidence type="ECO:0000256" key="1">
    <source>
        <dbReference type="SAM" id="SignalP"/>
    </source>
</evidence>
<dbReference type="RefSeq" id="WP_094021317.1">
    <property type="nucleotide sequence ID" value="NZ_FXYF01000006.1"/>
</dbReference>